<dbReference type="AlphaFoldDB" id="A0AA36IFU1"/>
<name>A0AA36IFU1_9DINO</name>
<dbReference type="Proteomes" id="UP001178507">
    <property type="component" value="Unassembled WGS sequence"/>
</dbReference>
<comment type="caution">
    <text evidence="1">The sequence shown here is derived from an EMBL/GenBank/DDBJ whole genome shotgun (WGS) entry which is preliminary data.</text>
</comment>
<dbReference type="EMBL" id="CAUJNA010001380">
    <property type="protein sequence ID" value="CAJ1386527.1"/>
    <property type="molecule type" value="Genomic_DNA"/>
</dbReference>
<accession>A0AA36IFU1</accession>
<proteinExistence type="predicted"/>
<protein>
    <submittedName>
        <fullName evidence="1">Uncharacterized protein</fullName>
    </submittedName>
</protein>
<sequence>MEELLKRSKSEVVRSVLQEVQGRKGPLPSVVLRVQRLSSGSNAPHSNYAYDLVLPYLAAYTQANQLADISVSADPFVAFPMANLIISKGVKVVRESDEALKKRSHAQVLTLSVRPVALKGTCHGQTVYQSSLLWMLDSSRKVRSQTTEDNRCSLFFIAGWLHGVAIAWRKCLPPWTPFQVQEANCDRGDAFGIRPGCSLCAWLQNGNE</sequence>
<evidence type="ECO:0000313" key="2">
    <source>
        <dbReference type="Proteomes" id="UP001178507"/>
    </source>
</evidence>
<keyword evidence="2" id="KW-1185">Reference proteome</keyword>
<reference evidence="1" key="1">
    <citation type="submission" date="2023-08" db="EMBL/GenBank/DDBJ databases">
        <authorList>
            <person name="Chen Y."/>
            <person name="Shah S."/>
            <person name="Dougan E. K."/>
            <person name="Thang M."/>
            <person name="Chan C."/>
        </authorList>
    </citation>
    <scope>NUCLEOTIDE SEQUENCE</scope>
</reference>
<organism evidence="1 2">
    <name type="scientific">Effrenium voratum</name>
    <dbReference type="NCBI Taxonomy" id="2562239"/>
    <lineage>
        <taxon>Eukaryota</taxon>
        <taxon>Sar</taxon>
        <taxon>Alveolata</taxon>
        <taxon>Dinophyceae</taxon>
        <taxon>Suessiales</taxon>
        <taxon>Symbiodiniaceae</taxon>
        <taxon>Effrenium</taxon>
    </lineage>
</organism>
<gene>
    <name evidence="1" type="ORF">EVOR1521_LOCUS12835</name>
</gene>
<evidence type="ECO:0000313" key="1">
    <source>
        <dbReference type="EMBL" id="CAJ1386527.1"/>
    </source>
</evidence>